<gene>
    <name evidence="3" type="ORF">D5H75_30590</name>
</gene>
<proteinExistence type="predicted"/>
<dbReference type="GO" id="GO:0006508">
    <property type="term" value="P:proteolysis"/>
    <property type="evidence" value="ECO:0007669"/>
    <property type="project" value="UniProtKB-KW"/>
</dbReference>
<organism evidence="3 4">
    <name type="scientific">Bailinhaonella thermotolerans</name>
    <dbReference type="NCBI Taxonomy" id="1070861"/>
    <lineage>
        <taxon>Bacteria</taxon>
        <taxon>Bacillati</taxon>
        <taxon>Actinomycetota</taxon>
        <taxon>Actinomycetes</taxon>
        <taxon>Streptosporangiales</taxon>
        <taxon>Streptosporangiaceae</taxon>
        <taxon>Bailinhaonella</taxon>
    </lineage>
</organism>
<feature type="transmembrane region" description="Helical" evidence="1">
    <location>
        <begin position="6"/>
        <end position="26"/>
    </location>
</feature>
<dbReference type="GO" id="GO:0004175">
    <property type="term" value="F:endopeptidase activity"/>
    <property type="evidence" value="ECO:0007669"/>
    <property type="project" value="UniProtKB-ARBA"/>
</dbReference>
<feature type="transmembrane region" description="Helical" evidence="1">
    <location>
        <begin position="186"/>
        <end position="205"/>
    </location>
</feature>
<feature type="transmembrane region" description="Helical" evidence="1">
    <location>
        <begin position="154"/>
        <end position="180"/>
    </location>
</feature>
<keyword evidence="1" id="KW-1133">Transmembrane helix</keyword>
<dbReference type="Proteomes" id="UP000265768">
    <property type="component" value="Unassembled WGS sequence"/>
</dbReference>
<keyword evidence="3" id="KW-0482">Metalloprotease</keyword>
<accession>A0A3A4A835</accession>
<protein>
    <submittedName>
        <fullName evidence="3">CPBP family intramembrane metalloprotease</fullName>
    </submittedName>
</protein>
<feature type="transmembrane region" description="Helical" evidence="1">
    <location>
        <begin position="47"/>
        <end position="67"/>
    </location>
</feature>
<dbReference type="AlphaFoldDB" id="A0A3A4A835"/>
<keyword evidence="3" id="KW-0378">Hydrolase</keyword>
<dbReference type="OrthoDB" id="2357478at2"/>
<sequence>MSVSPLAAALAIGLVAHAAFVSPILGKRAYEKLGRTRDRDPGAYRRMVRIWCGELWAMAAIALLIVAAEPGLDLAAIGLRLPSDTGYLAGLLVGFSFMTVITTVLFRKLAARGRKIPGQAAHHELLPRTGAERWHAAALSVTAGITEEIVFRGLLIALGTQVLGLSLPVAAGLALAVFTAGHLYQGWHGMLMVTLIGFALTMLYLRTGDILLPILVHALIDLRGLVFTPLAKRPQPVTTAA</sequence>
<dbReference type="EMBL" id="QZEY01000016">
    <property type="protein sequence ID" value="RJL24191.1"/>
    <property type="molecule type" value="Genomic_DNA"/>
</dbReference>
<evidence type="ECO:0000256" key="1">
    <source>
        <dbReference type="SAM" id="Phobius"/>
    </source>
</evidence>
<dbReference type="RefSeq" id="WP_119930047.1">
    <property type="nucleotide sequence ID" value="NZ_QZEY01000016.1"/>
</dbReference>
<reference evidence="3 4" key="1">
    <citation type="submission" date="2018-09" db="EMBL/GenBank/DDBJ databases">
        <title>YIM 75507 draft genome.</title>
        <authorList>
            <person name="Tang S."/>
            <person name="Feng Y."/>
        </authorList>
    </citation>
    <scope>NUCLEOTIDE SEQUENCE [LARGE SCALE GENOMIC DNA]</scope>
    <source>
        <strain evidence="3 4">YIM 75507</strain>
    </source>
</reference>
<dbReference type="GO" id="GO:0008237">
    <property type="term" value="F:metallopeptidase activity"/>
    <property type="evidence" value="ECO:0007669"/>
    <property type="project" value="UniProtKB-KW"/>
</dbReference>
<keyword evidence="1" id="KW-0812">Transmembrane</keyword>
<dbReference type="InterPro" id="IPR003675">
    <property type="entry name" value="Rce1/LyrA-like_dom"/>
</dbReference>
<keyword evidence="3" id="KW-0645">Protease</keyword>
<keyword evidence="1" id="KW-0472">Membrane</keyword>
<feature type="transmembrane region" description="Helical" evidence="1">
    <location>
        <begin position="87"/>
        <end position="106"/>
    </location>
</feature>
<evidence type="ECO:0000313" key="3">
    <source>
        <dbReference type="EMBL" id="RJL24191.1"/>
    </source>
</evidence>
<name>A0A3A4A835_9ACTN</name>
<keyword evidence="4" id="KW-1185">Reference proteome</keyword>
<evidence type="ECO:0000313" key="4">
    <source>
        <dbReference type="Proteomes" id="UP000265768"/>
    </source>
</evidence>
<feature type="domain" description="CAAX prenyl protease 2/Lysostaphin resistance protein A-like" evidence="2">
    <location>
        <begin position="134"/>
        <end position="222"/>
    </location>
</feature>
<comment type="caution">
    <text evidence="3">The sequence shown here is derived from an EMBL/GenBank/DDBJ whole genome shotgun (WGS) entry which is preliminary data.</text>
</comment>
<dbReference type="GO" id="GO:0080120">
    <property type="term" value="P:CAAX-box protein maturation"/>
    <property type="evidence" value="ECO:0007669"/>
    <property type="project" value="UniProtKB-ARBA"/>
</dbReference>
<dbReference type="Pfam" id="PF02517">
    <property type="entry name" value="Rce1-like"/>
    <property type="match status" value="1"/>
</dbReference>
<evidence type="ECO:0000259" key="2">
    <source>
        <dbReference type="Pfam" id="PF02517"/>
    </source>
</evidence>